<dbReference type="AlphaFoldDB" id="A0A238D2J3"/>
<dbReference type="EMBL" id="FLMQ01000055">
    <property type="protein sequence ID" value="SBP87465.1"/>
    <property type="molecule type" value="Genomic_DNA"/>
</dbReference>
<gene>
    <name evidence="2" type="ORF">THIARS_60178</name>
</gene>
<sequence>MRDDERRTPDLPTGTTTELTGCQPECPLERPAEGLGAVKPGIERGVEDGAALLRGQASRGAAQTHHLHIARDRHPHIARELAVKVIGREAGNPTQHRHGQIAVQMGIDVGEHSVKALRVGGVGGHSLAGVVSDMGSQAPKALRLASLAEFEFFMRHELQT</sequence>
<feature type="region of interest" description="Disordered" evidence="1">
    <location>
        <begin position="1"/>
        <end position="25"/>
    </location>
</feature>
<organism evidence="2 3">
    <name type="scientific">Thiomonas delicata</name>
    <name type="common">Thiomonas cuprina</name>
    <dbReference type="NCBI Taxonomy" id="364030"/>
    <lineage>
        <taxon>Bacteria</taxon>
        <taxon>Pseudomonadati</taxon>
        <taxon>Pseudomonadota</taxon>
        <taxon>Betaproteobacteria</taxon>
        <taxon>Burkholderiales</taxon>
        <taxon>Thiomonas</taxon>
    </lineage>
</organism>
<proteinExistence type="predicted"/>
<name>A0A238D2J3_THIDL</name>
<evidence type="ECO:0000313" key="2">
    <source>
        <dbReference type="EMBL" id="SBP87465.1"/>
    </source>
</evidence>
<protein>
    <submittedName>
        <fullName evidence="2">Uncharacterized protein</fullName>
    </submittedName>
</protein>
<evidence type="ECO:0000313" key="3">
    <source>
        <dbReference type="Proteomes" id="UP000214566"/>
    </source>
</evidence>
<accession>A0A238D2J3</accession>
<evidence type="ECO:0000256" key="1">
    <source>
        <dbReference type="SAM" id="MobiDB-lite"/>
    </source>
</evidence>
<keyword evidence="3" id="KW-1185">Reference proteome</keyword>
<dbReference type="Proteomes" id="UP000214566">
    <property type="component" value="Unassembled WGS sequence"/>
</dbReference>
<reference evidence="2 3" key="1">
    <citation type="submission" date="2016-06" db="EMBL/GenBank/DDBJ databases">
        <authorList>
            <person name="Kjaerup R.B."/>
            <person name="Dalgaard T.S."/>
            <person name="Juul-Madsen H.R."/>
        </authorList>
    </citation>
    <scope>NUCLEOTIDE SEQUENCE [LARGE SCALE GENOMIC DNA]</scope>
    <source>
        <strain evidence="2 3">DSM 16361</strain>
    </source>
</reference>